<dbReference type="EMBL" id="WNTK01000009">
    <property type="protein sequence ID" value="KAG9477867.1"/>
    <property type="molecule type" value="Genomic_DNA"/>
</dbReference>
<proteinExistence type="predicted"/>
<comment type="caution">
    <text evidence="1">The sequence shown here is derived from an EMBL/GenBank/DDBJ whole genome shotgun (WGS) entry which is preliminary data.</text>
</comment>
<sequence>MSEHEELTLHNVTLNIAAKSSSDQKKKNLCKRGGSVTMDITEPKLQGLRSKAAYIQINVATTSINHRSFIMGNSGILFCNGGNEFQLSRLFPSRQNVFICSADLSLY</sequence>
<gene>
    <name evidence="1" type="ORF">GDO78_013057</name>
</gene>
<keyword evidence="2" id="KW-1185">Reference proteome</keyword>
<name>A0A8J6EY29_ELECQ</name>
<protein>
    <submittedName>
        <fullName evidence="1">Uncharacterized protein</fullName>
    </submittedName>
</protein>
<dbReference type="AlphaFoldDB" id="A0A8J6EY29"/>
<evidence type="ECO:0000313" key="1">
    <source>
        <dbReference type="EMBL" id="KAG9477867.1"/>
    </source>
</evidence>
<organism evidence="1 2">
    <name type="scientific">Eleutherodactylus coqui</name>
    <name type="common">Puerto Rican coqui</name>
    <dbReference type="NCBI Taxonomy" id="57060"/>
    <lineage>
        <taxon>Eukaryota</taxon>
        <taxon>Metazoa</taxon>
        <taxon>Chordata</taxon>
        <taxon>Craniata</taxon>
        <taxon>Vertebrata</taxon>
        <taxon>Euteleostomi</taxon>
        <taxon>Amphibia</taxon>
        <taxon>Batrachia</taxon>
        <taxon>Anura</taxon>
        <taxon>Neobatrachia</taxon>
        <taxon>Hyloidea</taxon>
        <taxon>Eleutherodactylidae</taxon>
        <taxon>Eleutherodactylinae</taxon>
        <taxon>Eleutherodactylus</taxon>
        <taxon>Eleutherodactylus</taxon>
    </lineage>
</organism>
<accession>A0A8J6EY29</accession>
<reference evidence="1" key="1">
    <citation type="thesis" date="2020" institute="ProQuest LLC" country="789 East Eisenhower Parkway, Ann Arbor, MI, USA">
        <title>Comparative Genomics and Chromosome Evolution.</title>
        <authorList>
            <person name="Mudd A.B."/>
        </authorList>
    </citation>
    <scope>NUCLEOTIDE SEQUENCE</scope>
    <source>
        <strain evidence="1">HN-11 Male</strain>
        <tissue evidence="1">Kidney and liver</tissue>
    </source>
</reference>
<dbReference type="Proteomes" id="UP000770717">
    <property type="component" value="Unassembled WGS sequence"/>
</dbReference>
<evidence type="ECO:0000313" key="2">
    <source>
        <dbReference type="Proteomes" id="UP000770717"/>
    </source>
</evidence>